<dbReference type="Proteomes" id="UP000823775">
    <property type="component" value="Unassembled WGS sequence"/>
</dbReference>
<sequence length="213" mass="23911">VNVPILIIDLVSNGEIEKTLWEEVAKIDKRTALTRKRLADAERRMTNILKPSDRISEFEHHMRRLANSSRQLTQKGKDKMETSLSGESIGSSPNMSIVNHGSLMKKTLTETVAGKGIQTQSREGKLQGISKRPISLRVFRHQCHSEVVSCSYLHEALRARGVLHHIDERPPECIPANAHKICACDVGQPGHTTDEFLPLKYRLCIMIDDGQIS</sequence>
<proteinExistence type="predicted"/>
<gene>
    <name evidence="2" type="ORF">HAX54_035399</name>
</gene>
<evidence type="ECO:0000313" key="3">
    <source>
        <dbReference type="Proteomes" id="UP000823775"/>
    </source>
</evidence>
<feature type="region of interest" description="Disordered" evidence="1">
    <location>
        <begin position="68"/>
        <end position="96"/>
    </location>
</feature>
<evidence type="ECO:0000313" key="2">
    <source>
        <dbReference type="EMBL" id="MCD9645959.1"/>
    </source>
</evidence>
<dbReference type="EMBL" id="JACEIK010004624">
    <property type="protein sequence ID" value="MCD9645959.1"/>
    <property type="molecule type" value="Genomic_DNA"/>
</dbReference>
<protein>
    <submittedName>
        <fullName evidence="2">Uncharacterized protein</fullName>
    </submittedName>
</protein>
<comment type="caution">
    <text evidence="2">The sequence shown here is derived from an EMBL/GenBank/DDBJ whole genome shotgun (WGS) entry which is preliminary data.</text>
</comment>
<feature type="compositionally biased region" description="Polar residues" evidence="1">
    <location>
        <begin position="82"/>
        <end position="96"/>
    </location>
</feature>
<reference evidence="2 3" key="1">
    <citation type="journal article" date="2021" name="BMC Genomics">
        <title>Datura genome reveals duplications of psychoactive alkaloid biosynthetic genes and high mutation rate following tissue culture.</title>
        <authorList>
            <person name="Rajewski A."/>
            <person name="Carter-House D."/>
            <person name="Stajich J."/>
            <person name="Litt A."/>
        </authorList>
    </citation>
    <scope>NUCLEOTIDE SEQUENCE [LARGE SCALE GENOMIC DNA]</scope>
    <source>
        <strain evidence="2">AR-01</strain>
    </source>
</reference>
<name>A0ABS8VGG7_DATST</name>
<evidence type="ECO:0000256" key="1">
    <source>
        <dbReference type="SAM" id="MobiDB-lite"/>
    </source>
</evidence>
<organism evidence="2 3">
    <name type="scientific">Datura stramonium</name>
    <name type="common">Jimsonweed</name>
    <name type="synonym">Common thornapple</name>
    <dbReference type="NCBI Taxonomy" id="4076"/>
    <lineage>
        <taxon>Eukaryota</taxon>
        <taxon>Viridiplantae</taxon>
        <taxon>Streptophyta</taxon>
        <taxon>Embryophyta</taxon>
        <taxon>Tracheophyta</taxon>
        <taxon>Spermatophyta</taxon>
        <taxon>Magnoliopsida</taxon>
        <taxon>eudicotyledons</taxon>
        <taxon>Gunneridae</taxon>
        <taxon>Pentapetalae</taxon>
        <taxon>asterids</taxon>
        <taxon>lamiids</taxon>
        <taxon>Solanales</taxon>
        <taxon>Solanaceae</taxon>
        <taxon>Solanoideae</taxon>
        <taxon>Datureae</taxon>
        <taxon>Datura</taxon>
    </lineage>
</organism>
<keyword evidence="3" id="KW-1185">Reference proteome</keyword>
<feature type="non-terminal residue" evidence="2">
    <location>
        <position position="1"/>
    </location>
</feature>
<accession>A0ABS8VGG7</accession>